<keyword evidence="2" id="KW-1185">Reference proteome</keyword>
<protein>
    <submittedName>
        <fullName evidence="1">8804_t:CDS:1</fullName>
    </submittedName>
</protein>
<reference evidence="1" key="1">
    <citation type="submission" date="2021-06" db="EMBL/GenBank/DDBJ databases">
        <authorList>
            <person name="Kallberg Y."/>
            <person name="Tangrot J."/>
            <person name="Rosling A."/>
        </authorList>
    </citation>
    <scope>NUCLEOTIDE SEQUENCE</scope>
    <source>
        <strain evidence="1">28 12/20/2015</strain>
    </source>
</reference>
<comment type="caution">
    <text evidence="1">The sequence shown here is derived from an EMBL/GenBank/DDBJ whole genome shotgun (WGS) entry which is preliminary data.</text>
</comment>
<proteinExistence type="predicted"/>
<sequence length="245" mass="28065">MDVSTCWNSSFLAWKRLLLIKDAINIVLATLTVSSATEAKKDAKRLKEIQLTNNEWDLMRDIVNILGPFFEVTEALSGSEYVTFSCMIPSILGLMNKLGCSIEGSDKLNNTINFEMNNLVFNDNVGFVDAQEEEEGGPKGRKIKINTPIDVTNMQHKIKNTLYNALLHYWDLSDEELFLAYLLDLSLKSLHQSSLTQTNQPLDFYDEQCSTENNQKECQIYQKTFFKSIFMHNTFDESNDENDEI</sequence>
<dbReference type="EMBL" id="CAJVPW010005437">
    <property type="protein sequence ID" value="CAG8554877.1"/>
    <property type="molecule type" value="Genomic_DNA"/>
</dbReference>
<dbReference type="Proteomes" id="UP000789366">
    <property type="component" value="Unassembled WGS sequence"/>
</dbReference>
<evidence type="ECO:0000313" key="1">
    <source>
        <dbReference type="EMBL" id="CAG8554877.1"/>
    </source>
</evidence>
<gene>
    <name evidence="1" type="ORF">SPELUC_LOCUS5358</name>
</gene>
<evidence type="ECO:0000313" key="2">
    <source>
        <dbReference type="Proteomes" id="UP000789366"/>
    </source>
</evidence>
<accession>A0ACA9LZ97</accession>
<feature type="non-terminal residue" evidence="1">
    <location>
        <position position="245"/>
    </location>
</feature>
<organism evidence="1 2">
    <name type="scientific">Cetraspora pellucida</name>
    <dbReference type="NCBI Taxonomy" id="1433469"/>
    <lineage>
        <taxon>Eukaryota</taxon>
        <taxon>Fungi</taxon>
        <taxon>Fungi incertae sedis</taxon>
        <taxon>Mucoromycota</taxon>
        <taxon>Glomeromycotina</taxon>
        <taxon>Glomeromycetes</taxon>
        <taxon>Diversisporales</taxon>
        <taxon>Gigasporaceae</taxon>
        <taxon>Cetraspora</taxon>
    </lineage>
</organism>
<name>A0ACA9LZ97_9GLOM</name>